<reference evidence="2" key="2">
    <citation type="submission" date="2015-08" db="UniProtKB">
        <authorList>
            <consortium name="WormBaseParasite"/>
        </authorList>
    </citation>
    <scope>IDENTIFICATION</scope>
</reference>
<proteinExistence type="predicted"/>
<name>A0A0K0EYH3_STRVS</name>
<dbReference type="WBParaSite" id="SVE_0158100.1">
    <property type="protein sequence ID" value="SVE_0158100.1"/>
    <property type="gene ID" value="SVE_0158100"/>
</dbReference>
<dbReference type="AlphaFoldDB" id="A0A0K0EYH3"/>
<sequence>MGIERGASIYDAMRIGLVRKKILQNIESFNDIYNLSKTCKRINLYIDEESIRRRMMWLRNSKSIFIKLKEKSYVDSDVNLLSLEEVEFEKRKRINSESREGDQFPGDIININNRVNFRFTNAIRKLNDNEYDIFAGKLAETMDLNCISFKDMQYLSLWSDIFDRDISIYIIGYLKHNNVRCIEIPFAYLITDINKLKEINHNIFDGLPKLSKLIVNVSAPFIDFEEIVKNKDTIEYIFNDLSKVKDSSLVLLQTSIGDNMLIEYVKMIYKIARKYKITVRYKIECSLETSGKLIPILKKCNYFSLGKTITSLYSSLNNSIEFYGILRNVQHFVNLEKFQIEFHFFDIRKDLEDICGSNFKDLSFKHCKKLKNVFITVDYYKLSQIDSLEKEKIINNNLRYLVSLMPSTVEILKIENFTNLTKDLLEMINNFMPNIKLLESLYVSYKNSDSLNVFKNLQYLKCINKDFIKVPETVKLFSIKQFECRWNENSKHENERNLKAYFKKFSKSLKTKNEEYIFFNNIIHWDHYKCIIQNCDWHLS</sequence>
<dbReference type="Proteomes" id="UP000035680">
    <property type="component" value="Unassembled WGS sequence"/>
</dbReference>
<evidence type="ECO:0000313" key="1">
    <source>
        <dbReference type="Proteomes" id="UP000035680"/>
    </source>
</evidence>
<dbReference type="SUPFAM" id="SSF52058">
    <property type="entry name" value="L domain-like"/>
    <property type="match status" value="1"/>
</dbReference>
<reference evidence="1" key="1">
    <citation type="submission" date="2014-07" db="EMBL/GenBank/DDBJ databases">
        <authorList>
            <person name="Martin A.A"/>
            <person name="De Silva N."/>
        </authorList>
    </citation>
    <scope>NUCLEOTIDE SEQUENCE</scope>
</reference>
<keyword evidence="1" id="KW-1185">Reference proteome</keyword>
<evidence type="ECO:0000313" key="2">
    <source>
        <dbReference type="WBParaSite" id="SVE_0158100.1"/>
    </source>
</evidence>
<protein>
    <submittedName>
        <fullName evidence="2">Transaldolase</fullName>
    </submittedName>
</protein>
<organism evidence="1 2">
    <name type="scientific">Strongyloides venezuelensis</name>
    <name type="common">Threadworm</name>
    <dbReference type="NCBI Taxonomy" id="75913"/>
    <lineage>
        <taxon>Eukaryota</taxon>
        <taxon>Metazoa</taxon>
        <taxon>Ecdysozoa</taxon>
        <taxon>Nematoda</taxon>
        <taxon>Chromadorea</taxon>
        <taxon>Rhabditida</taxon>
        <taxon>Tylenchina</taxon>
        <taxon>Panagrolaimomorpha</taxon>
        <taxon>Strongyloidoidea</taxon>
        <taxon>Strongyloididae</taxon>
        <taxon>Strongyloides</taxon>
    </lineage>
</organism>
<accession>A0A0K0EYH3</accession>